<dbReference type="PANTHER" id="PTHR43476:SF3">
    <property type="entry name" value="FAD-BINDING MONOOXYGENASE"/>
    <property type="match status" value="1"/>
</dbReference>
<dbReference type="Pfam" id="PF01494">
    <property type="entry name" value="FAD_binding_3"/>
    <property type="match status" value="1"/>
</dbReference>
<evidence type="ECO:0000256" key="1">
    <source>
        <dbReference type="ARBA" id="ARBA00023002"/>
    </source>
</evidence>
<proteinExistence type="predicted"/>
<evidence type="ECO:0000259" key="2">
    <source>
        <dbReference type="Pfam" id="PF01494"/>
    </source>
</evidence>
<dbReference type="Proteomes" id="UP001500752">
    <property type="component" value="Unassembled WGS sequence"/>
</dbReference>
<dbReference type="Gene3D" id="3.30.70.2450">
    <property type="match status" value="1"/>
</dbReference>
<dbReference type="RefSeq" id="WP_345147916.1">
    <property type="nucleotide sequence ID" value="NZ_BAABEO010000004.1"/>
</dbReference>
<dbReference type="InterPro" id="IPR050631">
    <property type="entry name" value="PheA/TfdB_FAD_monoxygenase"/>
</dbReference>
<dbReference type="SUPFAM" id="SSF51905">
    <property type="entry name" value="FAD/NAD(P)-binding domain"/>
    <property type="match status" value="1"/>
</dbReference>
<accession>A0ABP7BTU3</accession>
<evidence type="ECO:0000313" key="3">
    <source>
        <dbReference type="EMBL" id="GAA3667595.1"/>
    </source>
</evidence>
<dbReference type="PANTHER" id="PTHR43476">
    <property type="entry name" value="3-(3-HYDROXY-PHENYL)PROPIONATE/3-HYDROXYCINNAMIC ACID HYDROXYLASE"/>
    <property type="match status" value="1"/>
</dbReference>
<evidence type="ECO:0000313" key="4">
    <source>
        <dbReference type="Proteomes" id="UP001500752"/>
    </source>
</evidence>
<keyword evidence="4" id="KW-1185">Reference proteome</keyword>
<keyword evidence="1" id="KW-0560">Oxidoreductase</keyword>
<dbReference type="NCBIfam" id="NF004829">
    <property type="entry name" value="PRK06183.1-3"/>
    <property type="match status" value="1"/>
</dbReference>
<dbReference type="PRINTS" id="PR00420">
    <property type="entry name" value="RNGMNOXGNASE"/>
</dbReference>
<dbReference type="InterPro" id="IPR036188">
    <property type="entry name" value="FAD/NAD-bd_sf"/>
</dbReference>
<name>A0ABP7BTU3_9MICC</name>
<protein>
    <submittedName>
        <fullName evidence="3">Bifunctional 3-(3-hydroxy-phenyl)propionate/3-hydroxycinnamic acid hydroxylase</fullName>
    </submittedName>
</protein>
<dbReference type="EMBL" id="BAABEO010000004">
    <property type="protein sequence ID" value="GAA3667595.1"/>
    <property type="molecule type" value="Genomic_DNA"/>
</dbReference>
<feature type="domain" description="FAD-binding" evidence="2">
    <location>
        <begin position="43"/>
        <end position="388"/>
    </location>
</feature>
<dbReference type="Gene3D" id="3.50.50.60">
    <property type="entry name" value="FAD/NAD(P)-binding domain"/>
    <property type="match status" value="1"/>
</dbReference>
<gene>
    <name evidence="3" type="ORF">GCM10023081_02860</name>
</gene>
<organism evidence="3 4">
    <name type="scientific">Arthrobacter ginkgonis</name>
    <dbReference type="NCBI Taxonomy" id="1630594"/>
    <lineage>
        <taxon>Bacteria</taxon>
        <taxon>Bacillati</taxon>
        <taxon>Actinomycetota</taxon>
        <taxon>Actinomycetes</taxon>
        <taxon>Micrococcales</taxon>
        <taxon>Micrococcaceae</taxon>
        <taxon>Arthrobacter</taxon>
    </lineage>
</organism>
<comment type="caution">
    <text evidence="3">The sequence shown here is derived from an EMBL/GenBank/DDBJ whole genome shotgun (WGS) entry which is preliminary data.</text>
</comment>
<dbReference type="InterPro" id="IPR002938">
    <property type="entry name" value="FAD-bd"/>
</dbReference>
<reference evidence="4" key="1">
    <citation type="journal article" date="2019" name="Int. J. Syst. Evol. Microbiol.">
        <title>The Global Catalogue of Microorganisms (GCM) 10K type strain sequencing project: providing services to taxonomists for standard genome sequencing and annotation.</title>
        <authorList>
            <consortium name="The Broad Institute Genomics Platform"/>
            <consortium name="The Broad Institute Genome Sequencing Center for Infectious Disease"/>
            <person name="Wu L."/>
            <person name="Ma J."/>
        </authorList>
    </citation>
    <scope>NUCLEOTIDE SEQUENCE [LARGE SCALE GENOMIC DNA]</scope>
    <source>
        <strain evidence="4">JCM 30742</strain>
    </source>
</reference>
<sequence length="570" mass="61306">MTSAFEPRLLDERPLLDSPAVGSLAVETIHGTDSGPGSPGGFDADVAIVGGGPVGTLLAVLLGRRGHRVTIVEKWPTFYEQPRAITYDHEIARILAILGIDSDNDPAVDYHDDIYYWKNAEGRTLLEVDWASTAASGWRTRYWFSQPALEKRLRGLAAELPGVETRCGWQATGLEQHDDGVLLSCSVASADGGASTETLRARYVVGADGANSFVRQALGLGFEDHGYFFDWLILDVIPNEPMPSDPTHWQLCDPARPTTIVPGGPGRRRWEYMVLPGEDPAELSSTASAWSLLEPWGPTPENSVLERSAVYRFQARWASAWRNGRGLIAGDAAHLMPPFAGEGMCAGLRDSLALAWRLDLVLSGKAGEALLDSYGTERAGHVQHYINFSMELGKIICITDPEEAAERDRRMTAELEASDGTPVDTDIASLGPGLWIHGTAHAGELSVQGIVEANGSTGRFDDVVGRGWSVIGRGANPASLLTEEQRRLLESLGGRCAGIGPAGAGDVVDLDGTYGAWFDSIGAEYAVLRPDFYVGATATTPEELRAHLDALFEGLRLSIPATTNTTNTTK</sequence>